<evidence type="ECO:0000256" key="2">
    <source>
        <dbReference type="ARBA" id="ARBA00023002"/>
    </source>
</evidence>
<dbReference type="OrthoDB" id="294295at2759"/>
<evidence type="ECO:0000256" key="1">
    <source>
        <dbReference type="ARBA" id="ARBA00006484"/>
    </source>
</evidence>
<comment type="similarity">
    <text evidence="1">Belongs to the short-chain dehydrogenases/reductases (SDR) family.</text>
</comment>
<dbReference type="Pfam" id="PF13561">
    <property type="entry name" value="adh_short_C2"/>
    <property type="match status" value="1"/>
</dbReference>
<dbReference type="GO" id="GO:0016616">
    <property type="term" value="F:oxidoreductase activity, acting on the CH-OH group of donors, NAD or NADP as acceptor"/>
    <property type="evidence" value="ECO:0007669"/>
    <property type="project" value="TreeGrafter"/>
</dbReference>
<evidence type="ECO:0000313" key="5">
    <source>
        <dbReference type="Proteomes" id="UP000054408"/>
    </source>
</evidence>
<dbReference type="FunFam" id="3.40.50.720:FF:000173">
    <property type="entry name" value="3-oxoacyl-[acyl-carrier protein] reductase"/>
    <property type="match status" value="1"/>
</dbReference>
<dbReference type="InterPro" id="IPR036291">
    <property type="entry name" value="NAD(P)-bd_dom_sf"/>
</dbReference>
<name>A0A0L0DRX1_THETB</name>
<dbReference type="PRINTS" id="PR00081">
    <property type="entry name" value="GDHRDH"/>
</dbReference>
<dbReference type="PRINTS" id="PR00080">
    <property type="entry name" value="SDRFAMILY"/>
</dbReference>
<dbReference type="InterPro" id="IPR020904">
    <property type="entry name" value="Sc_DH/Rdtase_CS"/>
</dbReference>
<dbReference type="PANTHER" id="PTHR42760">
    <property type="entry name" value="SHORT-CHAIN DEHYDROGENASES/REDUCTASES FAMILY MEMBER"/>
    <property type="match status" value="1"/>
</dbReference>
<dbReference type="InterPro" id="IPR002347">
    <property type="entry name" value="SDR_fam"/>
</dbReference>
<proteinExistence type="inferred from homology"/>
<dbReference type="SMART" id="SM00822">
    <property type="entry name" value="PKS_KR"/>
    <property type="match status" value="1"/>
</dbReference>
<dbReference type="PANTHER" id="PTHR42760:SF83">
    <property type="entry name" value="(3R)-3-HYDROXYACYL-COA DEHYDROGENASE"/>
    <property type="match status" value="1"/>
</dbReference>
<dbReference type="EMBL" id="GL349494">
    <property type="protein sequence ID" value="KNC55045.1"/>
    <property type="molecule type" value="Genomic_DNA"/>
</dbReference>
<organism evidence="4 5">
    <name type="scientific">Thecamonas trahens ATCC 50062</name>
    <dbReference type="NCBI Taxonomy" id="461836"/>
    <lineage>
        <taxon>Eukaryota</taxon>
        <taxon>Apusozoa</taxon>
        <taxon>Apusomonadida</taxon>
        <taxon>Apusomonadidae</taxon>
        <taxon>Thecamonas</taxon>
    </lineage>
</organism>
<dbReference type="RefSeq" id="XP_013753349.1">
    <property type="nucleotide sequence ID" value="XM_013897895.1"/>
</dbReference>
<evidence type="ECO:0000259" key="3">
    <source>
        <dbReference type="SMART" id="SM00822"/>
    </source>
</evidence>
<dbReference type="SUPFAM" id="SSF51735">
    <property type="entry name" value="NAD(P)-binding Rossmann-fold domains"/>
    <property type="match status" value="1"/>
</dbReference>
<dbReference type="STRING" id="461836.A0A0L0DRX1"/>
<dbReference type="Gene3D" id="3.40.50.720">
    <property type="entry name" value="NAD(P)-binding Rossmann-like Domain"/>
    <property type="match status" value="1"/>
</dbReference>
<dbReference type="GO" id="GO:0048038">
    <property type="term" value="F:quinone binding"/>
    <property type="evidence" value="ECO:0007669"/>
    <property type="project" value="TreeGrafter"/>
</dbReference>
<protein>
    <submittedName>
        <fullName evidence="4">Short-chain dehydrogenase/reductase SDR</fullName>
    </submittedName>
</protein>
<dbReference type="AlphaFoldDB" id="A0A0L0DRX1"/>
<dbReference type="OMA" id="LFGVQCD"/>
<reference evidence="4 5" key="1">
    <citation type="submission" date="2010-05" db="EMBL/GenBank/DDBJ databases">
        <title>The Genome Sequence of Thecamonas trahens ATCC 50062.</title>
        <authorList>
            <consortium name="The Broad Institute Genome Sequencing Platform"/>
            <person name="Russ C."/>
            <person name="Cuomo C."/>
            <person name="Shea T."/>
            <person name="Young S.K."/>
            <person name="Zeng Q."/>
            <person name="Koehrsen M."/>
            <person name="Haas B."/>
            <person name="Borodovsky M."/>
            <person name="Guigo R."/>
            <person name="Alvarado L."/>
            <person name="Berlin A."/>
            <person name="Bochicchio J."/>
            <person name="Borenstein D."/>
            <person name="Chapman S."/>
            <person name="Chen Z."/>
            <person name="Freedman E."/>
            <person name="Gellesch M."/>
            <person name="Goldberg J."/>
            <person name="Griggs A."/>
            <person name="Gujja S."/>
            <person name="Heilman E."/>
            <person name="Heiman D."/>
            <person name="Hepburn T."/>
            <person name="Howarth C."/>
            <person name="Jen D."/>
            <person name="Larson L."/>
            <person name="Mehta T."/>
            <person name="Park D."/>
            <person name="Pearson M."/>
            <person name="Roberts A."/>
            <person name="Saif S."/>
            <person name="Shenoy N."/>
            <person name="Sisk P."/>
            <person name="Stolte C."/>
            <person name="Sykes S."/>
            <person name="Thomson T."/>
            <person name="Walk T."/>
            <person name="White J."/>
            <person name="Yandava C."/>
            <person name="Burger G."/>
            <person name="Gray M.W."/>
            <person name="Holland P.W.H."/>
            <person name="King N."/>
            <person name="Lang F.B.F."/>
            <person name="Roger A.J."/>
            <person name="Ruiz-Trillo I."/>
            <person name="Lander E."/>
            <person name="Nusbaum C."/>
        </authorList>
    </citation>
    <scope>NUCLEOTIDE SEQUENCE [LARGE SCALE GENOMIC DNA]</scope>
    <source>
        <strain evidence="4 5">ATCC 50062</strain>
    </source>
</reference>
<dbReference type="GeneID" id="25568812"/>
<sequence>MASAGRFALVTGGRQGIGAAVVRRLAEKGYSVAVADLPNRDETEEKAGVVPAGGAFFGCNVGDAEDVARAMGEVHAWVAECDPERSVGALDVVVNSAGVTRDAMALKVESATWDAVMEINLRGSFLMVRLKEASEGEWAGEQAIVNMSSIVALHGNVGQTAYCASKAGVVGMTKALAKELAPSGIRVNAVAPGFIATPMTAAVPDKVMAMMRQQIPLGEVGEADDIAAVVEFLASRDARYVTGAVIEATGGLFM</sequence>
<accession>A0A0L0DRX1</accession>
<dbReference type="eggNOG" id="KOG1200">
    <property type="taxonomic scope" value="Eukaryota"/>
</dbReference>
<dbReference type="Proteomes" id="UP000054408">
    <property type="component" value="Unassembled WGS sequence"/>
</dbReference>
<feature type="domain" description="Ketoreductase" evidence="3">
    <location>
        <begin position="6"/>
        <end position="193"/>
    </location>
</feature>
<dbReference type="GO" id="GO:0006633">
    <property type="term" value="P:fatty acid biosynthetic process"/>
    <property type="evidence" value="ECO:0007669"/>
    <property type="project" value="TreeGrafter"/>
</dbReference>
<keyword evidence="2" id="KW-0560">Oxidoreductase</keyword>
<dbReference type="PROSITE" id="PS00061">
    <property type="entry name" value="ADH_SHORT"/>
    <property type="match status" value="1"/>
</dbReference>
<dbReference type="InterPro" id="IPR057326">
    <property type="entry name" value="KR_dom"/>
</dbReference>
<keyword evidence="5" id="KW-1185">Reference proteome</keyword>
<evidence type="ECO:0000313" key="4">
    <source>
        <dbReference type="EMBL" id="KNC55045.1"/>
    </source>
</evidence>
<gene>
    <name evidence="4" type="ORF">AMSG_10641</name>
</gene>